<evidence type="ECO:0000256" key="2">
    <source>
        <dbReference type="ARBA" id="ARBA00022827"/>
    </source>
</evidence>
<dbReference type="OrthoDB" id="2789394at2759"/>
<dbReference type="PANTHER" id="PTHR43539">
    <property type="entry name" value="FLAVIN-BINDING MONOOXYGENASE-LIKE PROTEIN (AFU_ORTHOLOGUE AFUA_4G09220)"/>
    <property type="match status" value="1"/>
</dbReference>
<dbReference type="PANTHER" id="PTHR43539:SF68">
    <property type="entry name" value="FLAVIN-BINDING MONOOXYGENASE-LIKE PROTEIN (AFU_ORTHOLOGUE AFUA_4G09220)"/>
    <property type="match status" value="1"/>
</dbReference>
<dbReference type="EMBL" id="BPQB01000012">
    <property type="protein sequence ID" value="GJE89306.1"/>
    <property type="molecule type" value="Genomic_DNA"/>
</dbReference>
<dbReference type="SUPFAM" id="SSF51905">
    <property type="entry name" value="FAD/NAD(P)-binding domain"/>
    <property type="match status" value="1"/>
</dbReference>
<dbReference type="InterPro" id="IPR020946">
    <property type="entry name" value="Flavin_mOase-like"/>
</dbReference>
<name>A0A9P3LBB3_9APHY</name>
<dbReference type="GO" id="GO:0050660">
    <property type="term" value="F:flavin adenine dinucleotide binding"/>
    <property type="evidence" value="ECO:0007669"/>
    <property type="project" value="InterPro"/>
</dbReference>
<organism evidence="4 5">
    <name type="scientific">Phanerochaete sordida</name>
    <dbReference type="NCBI Taxonomy" id="48140"/>
    <lineage>
        <taxon>Eukaryota</taxon>
        <taxon>Fungi</taxon>
        <taxon>Dikarya</taxon>
        <taxon>Basidiomycota</taxon>
        <taxon>Agaricomycotina</taxon>
        <taxon>Agaricomycetes</taxon>
        <taxon>Polyporales</taxon>
        <taxon>Phanerochaetaceae</taxon>
        <taxon>Phanerochaete</taxon>
    </lineage>
</organism>
<keyword evidence="3" id="KW-0560">Oxidoreductase</keyword>
<dbReference type="Pfam" id="PF00743">
    <property type="entry name" value="FMO-like"/>
    <property type="match status" value="1"/>
</dbReference>
<dbReference type="PRINTS" id="PR00411">
    <property type="entry name" value="PNDRDTASEI"/>
</dbReference>
<keyword evidence="5" id="KW-1185">Reference proteome</keyword>
<dbReference type="AlphaFoldDB" id="A0A9P3LBB3"/>
<dbReference type="Proteomes" id="UP000703269">
    <property type="component" value="Unassembled WGS sequence"/>
</dbReference>
<dbReference type="Gene3D" id="3.50.50.60">
    <property type="entry name" value="FAD/NAD(P)-binding domain"/>
    <property type="match status" value="2"/>
</dbReference>
<keyword evidence="1" id="KW-0285">Flavoprotein</keyword>
<dbReference type="Pfam" id="PF13450">
    <property type="entry name" value="NAD_binding_8"/>
    <property type="match status" value="1"/>
</dbReference>
<evidence type="ECO:0000313" key="4">
    <source>
        <dbReference type="EMBL" id="GJE89306.1"/>
    </source>
</evidence>
<dbReference type="InterPro" id="IPR036188">
    <property type="entry name" value="FAD/NAD-bd_sf"/>
</dbReference>
<keyword evidence="4" id="KW-0503">Monooxygenase</keyword>
<sequence>MSVEVLPPAAPALPTFSNLGATPPPDPPAEALARAWVNSFAQSIATNDIPGLVASRLAPDPWWRDVFALTWDLRTFHGRARVSQFLEDRLALTGFGNIAFCSAEYQQPFSDLAWILVSYTFETNVARGRGFARLVYCADNAWHAVALSTQLEGLKRFPELGPADRDARVNQGDWAARRALELQFEEDPQVLVIGAGHVGLEVAARLKHLGVRTLIVEKNARVGDNWRKRYDALTLHDPIWCNHLPYLPFPTSWPVFPSSGKLANWLEFYAEALELNLWLSSEALSTVRNETTGKWDVLVRRADGSERMMHVEHVVLAQGFTFKKTVFPGQDEFKGPIIHSTEFKSGKDMVGKKVVIIGACTSAHDIASDCADYGVDVTMVQRSSTYVMSVEKGIMASLPVAEWEGSPLDEGDQARQSLPFRFQKGFAQRRAVYIQKMEKDLLDGLRKVGYKVNNGMDDAGVLWLLLERGGGYYFDDGACQKIIDGKIKMKSGAEVARLTSGGVAFADGSELEADVVVVATGFDDARVPIRQLVGADVGAKIPPIWGLNEEGELRGPFRELEGLPNMWLMMGNFFWGRFFSKMVAMQIKAKLEGVYDSKYPAPVEW</sequence>
<evidence type="ECO:0000256" key="3">
    <source>
        <dbReference type="ARBA" id="ARBA00023002"/>
    </source>
</evidence>
<proteinExistence type="predicted"/>
<evidence type="ECO:0000256" key="1">
    <source>
        <dbReference type="ARBA" id="ARBA00022630"/>
    </source>
</evidence>
<dbReference type="InterPro" id="IPR050982">
    <property type="entry name" value="Auxin_biosynth/cation_transpt"/>
</dbReference>
<keyword evidence="2" id="KW-0274">FAD</keyword>
<accession>A0A9P3LBB3</accession>
<gene>
    <name evidence="4" type="ORF">PsYK624_054030</name>
</gene>
<comment type="caution">
    <text evidence="4">The sequence shown here is derived from an EMBL/GenBank/DDBJ whole genome shotgun (WGS) entry which is preliminary data.</text>
</comment>
<reference evidence="4 5" key="1">
    <citation type="submission" date="2021-08" db="EMBL/GenBank/DDBJ databases">
        <title>Draft Genome Sequence of Phanerochaete sordida strain YK-624.</title>
        <authorList>
            <person name="Mori T."/>
            <person name="Dohra H."/>
            <person name="Suzuki T."/>
            <person name="Kawagishi H."/>
            <person name="Hirai H."/>
        </authorList>
    </citation>
    <scope>NUCLEOTIDE SEQUENCE [LARGE SCALE GENOMIC DNA]</scope>
    <source>
        <strain evidence="4 5">YK-624</strain>
    </source>
</reference>
<protein>
    <submittedName>
        <fullName evidence="4">Flavin-containing monooxygenase</fullName>
    </submittedName>
</protein>
<evidence type="ECO:0000313" key="5">
    <source>
        <dbReference type="Proteomes" id="UP000703269"/>
    </source>
</evidence>
<dbReference type="GO" id="GO:0004499">
    <property type="term" value="F:N,N-dimethylaniline monooxygenase activity"/>
    <property type="evidence" value="ECO:0007669"/>
    <property type="project" value="InterPro"/>
</dbReference>
<dbReference type="GO" id="GO:0050661">
    <property type="term" value="F:NADP binding"/>
    <property type="evidence" value="ECO:0007669"/>
    <property type="project" value="InterPro"/>
</dbReference>